<sequence length="275" mass="29621">MFCHWHPNTEAYVRCQRCERLICPLCQIESAVGFLCVEDAGKQPTRSTGRIAAKFDGRPVVTQVLVVVTVAIYALQILTGGWLTNLLAFQPAASILEPWRFITAGFVHSDSLFSNPLSVLHVVLNMYTLFLFGRALEPIIGRWRFLALYLISILGGSIAVMWLASPVQVVVGASGGAFGLMAAFLVILRSIGANSTTMAGVIAINLVFTFMNPSISWEAHVGGLALGAVVALLYSKTRDLKQQKLQLLGLAGIVLALAVAGGIRAFMILGEYGLL</sequence>
<dbReference type="Pfam" id="PF01694">
    <property type="entry name" value="Rhomboid"/>
    <property type="match status" value="1"/>
</dbReference>
<keyword evidence="4" id="KW-0378">Hydrolase</keyword>
<comment type="similarity">
    <text evidence="2">Belongs to the peptidase S54 family.</text>
</comment>
<dbReference type="InterPro" id="IPR050925">
    <property type="entry name" value="Rhomboid_protease_S54"/>
</dbReference>
<reference evidence="9" key="1">
    <citation type="submission" date="2020-05" db="EMBL/GenBank/DDBJ databases">
        <authorList>
            <person name="Chiriac C."/>
            <person name="Salcher M."/>
            <person name="Ghai R."/>
            <person name="Kavagutti S V."/>
        </authorList>
    </citation>
    <scope>NUCLEOTIDE SEQUENCE</scope>
</reference>
<dbReference type="AlphaFoldDB" id="A0A6J6BJB9"/>
<feature type="transmembrane region" description="Helical" evidence="7">
    <location>
        <begin position="170"/>
        <end position="188"/>
    </location>
</feature>
<feature type="transmembrane region" description="Helical" evidence="7">
    <location>
        <begin position="247"/>
        <end position="269"/>
    </location>
</feature>
<dbReference type="InterPro" id="IPR035952">
    <property type="entry name" value="Rhomboid-like_sf"/>
</dbReference>
<organism evidence="9">
    <name type="scientific">freshwater metagenome</name>
    <dbReference type="NCBI Taxonomy" id="449393"/>
    <lineage>
        <taxon>unclassified sequences</taxon>
        <taxon>metagenomes</taxon>
        <taxon>ecological metagenomes</taxon>
    </lineage>
</organism>
<dbReference type="GO" id="GO:0016020">
    <property type="term" value="C:membrane"/>
    <property type="evidence" value="ECO:0007669"/>
    <property type="project" value="UniProtKB-SubCell"/>
</dbReference>
<dbReference type="GO" id="GO:0004252">
    <property type="term" value="F:serine-type endopeptidase activity"/>
    <property type="evidence" value="ECO:0007669"/>
    <property type="project" value="InterPro"/>
</dbReference>
<comment type="subcellular location">
    <subcellularLocation>
        <location evidence="1">Membrane</location>
        <topology evidence="1">Multi-pass membrane protein</topology>
    </subcellularLocation>
</comment>
<accession>A0A6J6BJB9</accession>
<feature type="transmembrane region" description="Helical" evidence="7">
    <location>
        <begin position="195"/>
        <end position="211"/>
    </location>
</feature>
<dbReference type="SUPFAM" id="SSF144091">
    <property type="entry name" value="Rhomboid-like"/>
    <property type="match status" value="1"/>
</dbReference>
<gene>
    <name evidence="9" type="ORF">UFOPK1410_00580</name>
</gene>
<evidence type="ECO:0000313" key="9">
    <source>
        <dbReference type="EMBL" id="CAB4538308.1"/>
    </source>
</evidence>
<dbReference type="InterPro" id="IPR022764">
    <property type="entry name" value="Peptidase_S54_rhomboid_dom"/>
</dbReference>
<feature type="transmembrane region" description="Helical" evidence="7">
    <location>
        <begin position="60"/>
        <end position="83"/>
    </location>
</feature>
<protein>
    <submittedName>
        <fullName evidence="9">Unannotated protein</fullName>
    </submittedName>
</protein>
<keyword evidence="6 7" id="KW-0472">Membrane</keyword>
<evidence type="ECO:0000256" key="6">
    <source>
        <dbReference type="ARBA" id="ARBA00023136"/>
    </source>
</evidence>
<feature type="domain" description="Peptidase S54 rhomboid" evidence="8">
    <location>
        <begin position="97"/>
        <end position="236"/>
    </location>
</feature>
<evidence type="ECO:0000256" key="5">
    <source>
        <dbReference type="ARBA" id="ARBA00022989"/>
    </source>
</evidence>
<evidence type="ECO:0000256" key="1">
    <source>
        <dbReference type="ARBA" id="ARBA00004141"/>
    </source>
</evidence>
<keyword evidence="3 7" id="KW-0812">Transmembrane</keyword>
<evidence type="ECO:0000256" key="3">
    <source>
        <dbReference type="ARBA" id="ARBA00022692"/>
    </source>
</evidence>
<feature type="transmembrane region" description="Helical" evidence="7">
    <location>
        <begin position="217"/>
        <end position="235"/>
    </location>
</feature>
<feature type="transmembrane region" description="Helical" evidence="7">
    <location>
        <begin position="113"/>
        <end position="133"/>
    </location>
</feature>
<dbReference type="PANTHER" id="PTHR43731:SF14">
    <property type="entry name" value="PRESENILIN-ASSOCIATED RHOMBOID-LIKE PROTEIN, MITOCHONDRIAL"/>
    <property type="match status" value="1"/>
</dbReference>
<evidence type="ECO:0000256" key="7">
    <source>
        <dbReference type="SAM" id="Phobius"/>
    </source>
</evidence>
<dbReference type="Gene3D" id="1.20.1540.10">
    <property type="entry name" value="Rhomboid-like"/>
    <property type="match status" value="1"/>
</dbReference>
<evidence type="ECO:0000256" key="4">
    <source>
        <dbReference type="ARBA" id="ARBA00022801"/>
    </source>
</evidence>
<name>A0A6J6BJB9_9ZZZZ</name>
<feature type="transmembrane region" description="Helical" evidence="7">
    <location>
        <begin position="145"/>
        <end position="164"/>
    </location>
</feature>
<dbReference type="EMBL" id="CAEZSH010000059">
    <property type="protein sequence ID" value="CAB4538308.1"/>
    <property type="molecule type" value="Genomic_DNA"/>
</dbReference>
<evidence type="ECO:0000259" key="8">
    <source>
        <dbReference type="Pfam" id="PF01694"/>
    </source>
</evidence>
<evidence type="ECO:0000256" key="2">
    <source>
        <dbReference type="ARBA" id="ARBA00009045"/>
    </source>
</evidence>
<dbReference type="PANTHER" id="PTHR43731">
    <property type="entry name" value="RHOMBOID PROTEASE"/>
    <property type="match status" value="1"/>
</dbReference>
<proteinExistence type="inferred from homology"/>
<keyword evidence="5 7" id="KW-1133">Transmembrane helix</keyword>